<keyword evidence="3" id="KW-1185">Reference proteome</keyword>
<dbReference type="EMBL" id="BNJG01000001">
    <property type="protein sequence ID" value="GHO52721.1"/>
    <property type="molecule type" value="Genomic_DNA"/>
</dbReference>
<dbReference type="PROSITE" id="PS50943">
    <property type="entry name" value="HTH_CROC1"/>
    <property type="match status" value="1"/>
</dbReference>
<dbReference type="InterPro" id="IPR010982">
    <property type="entry name" value="Lambda_DNA-bd_dom_sf"/>
</dbReference>
<dbReference type="InterPro" id="IPR001387">
    <property type="entry name" value="Cro/C1-type_HTH"/>
</dbReference>
<evidence type="ECO:0000313" key="3">
    <source>
        <dbReference type="Proteomes" id="UP000654345"/>
    </source>
</evidence>
<dbReference type="SUPFAM" id="SSF47413">
    <property type="entry name" value="lambda repressor-like DNA-binding domains"/>
    <property type="match status" value="1"/>
</dbReference>
<evidence type="ECO:0000259" key="1">
    <source>
        <dbReference type="PROSITE" id="PS50943"/>
    </source>
</evidence>
<dbReference type="Pfam" id="PF01381">
    <property type="entry name" value="HTH_3"/>
    <property type="match status" value="1"/>
</dbReference>
<dbReference type="Gene3D" id="1.10.260.40">
    <property type="entry name" value="lambda repressor-like DNA-binding domains"/>
    <property type="match status" value="1"/>
</dbReference>
<organism evidence="2 3">
    <name type="scientific">Ktedonobacter robiniae</name>
    <dbReference type="NCBI Taxonomy" id="2778365"/>
    <lineage>
        <taxon>Bacteria</taxon>
        <taxon>Bacillati</taxon>
        <taxon>Chloroflexota</taxon>
        <taxon>Ktedonobacteria</taxon>
        <taxon>Ktedonobacterales</taxon>
        <taxon>Ktedonobacteraceae</taxon>
        <taxon>Ktedonobacter</taxon>
    </lineage>
</organism>
<protein>
    <recommendedName>
        <fullName evidence="1">HTH cro/C1-type domain-containing protein</fullName>
    </recommendedName>
</protein>
<feature type="domain" description="HTH cro/C1-type" evidence="1">
    <location>
        <begin position="13"/>
        <end position="67"/>
    </location>
</feature>
<dbReference type="Proteomes" id="UP000654345">
    <property type="component" value="Unassembled WGS sequence"/>
</dbReference>
<dbReference type="CDD" id="cd00093">
    <property type="entry name" value="HTH_XRE"/>
    <property type="match status" value="1"/>
</dbReference>
<comment type="caution">
    <text evidence="2">The sequence shown here is derived from an EMBL/GenBank/DDBJ whole genome shotgun (WGS) entry which is preliminary data.</text>
</comment>
<accession>A0ABQ3UJ18</accession>
<sequence>MSMSRKPEPNLKLREERLRRRWTQQELADRLEVTVVTVNRWEKQGTLPGPRFRFKLCTLFNKNSEQLGFTSYNEVEQDESFEEVAHNTTYFCDPALPFAFDKKQTLVGRQELIAELTGRTCNGGTAYSITGLPGVGKTALVTTLAQHPHIQRHFKDGILWVGLGRHPRVLELMSRWGRVLGLNELETGKLTTPDAWAKYLHDYIGTRRMLIIIDDAWELTDASMFRLGGRNCVHILTTRFPALGVSFAYNNVVRLQELTDEDSHKLLEQLVPEIAPHNVQDVQELIQVVGGLPLALTLIGHYLYLQAYSGQPRRLHSAIERLRLHAKERLNITDPHLIWQQSSSLPVGTPYSLQLAIDISLSSLPEQARQALYALSIFPPKPYSFSEEAATTICGITNETLDQLVDSGLVESSASNRYLIHQVIADYAALHRTDTNIPARMVAFFIKLVQDHQYDNLILQNDMQNIVIALEIAFDQGMYTLFLQGVLAFAPFLETRSPYPLSHHLLTRAQTVAQALNDDDQGARIWLYLGKIAERICNFQEAEYAYQQGLTLAQQGEQQELVGRFYVYIGGVFIEQGKYSDAEAYVLKGMKIVREQNDKSYEDLVFWYLGEIADSQGKSSQAEEFYQQGLKIAQQVKNYPLAAILLQNLGVKAARKGKYQQADIFYSEGLEIAYRINDRQRQSALLMNQGMLAFHQKQYYKAVELSKESLAIARSIQNQFRISSVLQNLGMLEGILKHYHSAEAYLQENLQIAQEIGHRWLICETWGEWGRLYLAQRKLDAARDAYQTMLQEARNLGAQLLLAQALFGLAQVTAKMGNKEQAIAYARESQLLFEHLEDIQSTIVAHWISKIQP</sequence>
<dbReference type="SMART" id="SM00028">
    <property type="entry name" value="TPR"/>
    <property type="match status" value="8"/>
</dbReference>
<dbReference type="Gene3D" id="3.40.50.300">
    <property type="entry name" value="P-loop containing nucleotide triphosphate hydrolases"/>
    <property type="match status" value="1"/>
</dbReference>
<dbReference type="InterPro" id="IPR019734">
    <property type="entry name" value="TPR_rpt"/>
</dbReference>
<dbReference type="SUPFAM" id="SSF48452">
    <property type="entry name" value="TPR-like"/>
    <property type="match status" value="2"/>
</dbReference>
<dbReference type="InterPro" id="IPR002182">
    <property type="entry name" value="NB-ARC"/>
</dbReference>
<proteinExistence type="predicted"/>
<dbReference type="PANTHER" id="PTHR47691:SF3">
    <property type="entry name" value="HTH-TYPE TRANSCRIPTIONAL REGULATOR RV0890C-RELATED"/>
    <property type="match status" value="1"/>
</dbReference>
<reference evidence="2 3" key="1">
    <citation type="journal article" date="2021" name="Int. J. Syst. Evol. Microbiol.">
        <title>Reticulibacter mediterranei gen. nov., sp. nov., within the new family Reticulibacteraceae fam. nov., and Ktedonospora formicarum gen. nov., sp. nov., Ktedonobacter robiniae sp. nov., Dictyobacter formicarum sp. nov. and Dictyobacter arantiisoli sp. nov., belonging to the class Ktedonobacteria.</title>
        <authorList>
            <person name="Yabe S."/>
            <person name="Zheng Y."/>
            <person name="Wang C.M."/>
            <person name="Sakai Y."/>
            <person name="Abe K."/>
            <person name="Yokota A."/>
            <person name="Donadio S."/>
            <person name="Cavaletti L."/>
            <person name="Monciardini P."/>
        </authorList>
    </citation>
    <scope>NUCLEOTIDE SEQUENCE [LARGE SCALE GENOMIC DNA]</scope>
    <source>
        <strain evidence="2 3">SOSP1-30</strain>
    </source>
</reference>
<dbReference type="SUPFAM" id="SSF52540">
    <property type="entry name" value="P-loop containing nucleoside triphosphate hydrolases"/>
    <property type="match status" value="1"/>
</dbReference>
<dbReference type="PRINTS" id="PR00364">
    <property type="entry name" value="DISEASERSIST"/>
</dbReference>
<dbReference type="Pfam" id="PF00931">
    <property type="entry name" value="NB-ARC"/>
    <property type="match status" value="1"/>
</dbReference>
<evidence type="ECO:0000313" key="2">
    <source>
        <dbReference type="EMBL" id="GHO52721.1"/>
    </source>
</evidence>
<dbReference type="SMART" id="SM00530">
    <property type="entry name" value="HTH_XRE"/>
    <property type="match status" value="1"/>
</dbReference>
<dbReference type="PANTHER" id="PTHR47691">
    <property type="entry name" value="REGULATOR-RELATED"/>
    <property type="match status" value="1"/>
</dbReference>
<dbReference type="Pfam" id="PF13424">
    <property type="entry name" value="TPR_12"/>
    <property type="match status" value="2"/>
</dbReference>
<dbReference type="InterPro" id="IPR027417">
    <property type="entry name" value="P-loop_NTPase"/>
</dbReference>
<gene>
    <name evidence="2" type="ORF">KSB_11960</name>
</gene>
<dbReference type="Gene3D" id="1.25.40.10">
    <property type="entry name" value="Tetratricopeptide repeat domain"/>
    <property type="match status" value="2"/>
</dbReference>
<name>A0ABQ3UJ18_9CHLR</name>
<dbReference type="InterPro" id="IPR011990">
    <property type="entry name" value="TPR-like_helical_dom_sf"/>
</dbReference>